<organism evidence="1 2">
    <name type="scientific">Chitinophaga hostae</name>
    <dbReference type="NCBI Taxonomy" id="2831022"/>
    <lineage>
        <taxon>Bacteria</taxon>
        <taxon>Pseudomonadati</taxon>
        <taxon>Bacteroidota</taxon>
        <taxon>Chitinophagia</taxon>
        <taxon>Chitinophagales</taxon>
        <taxon>Chitinophagaceae</taxon>
        <taxon>Chitinophaga</taxon>
    </lineage>
</organism>
<dbReference type="Pfam" id="PF14078">
    <property type="entry name" value="DUF4259"/>
    <property type="match status" value="1"/>
</dbReference>
<gene>
    <name evidence="1" type="ORF">KE626_34265</name>
</gene>
<evidence type="ECO:0000313" key="1">
    <source>
        <dbReference type="EMBL" id="MBS0032447.1"/>
    </source>
</evidence>
<name>A0ABS5JCV2_9BACT</name>
<keyword evidence="2" id="KW-1185">Reference proteome</keyword>
<reference evidence="1 2" key="1">
    <citation type="submission" date="2021-04" db="EMBL/GenBank/DDBJ databases">
        <title>Chitinophaga sp. nov., isolated from the rhizosphere soil.</title>
        <authorList>
            <person name="He S."/>
        </authorList>
    </citation>
    <scope>NUCLEOTIDE SEQUENCE [LARGE SCALE GENOMIC DNA]</scope>
    <source>
        <strain evidence="1 2">2R12</strain>
    </source>
</reference>
<dbReference type="RefSeq" id="WP_211977630.1">
    <property type="nucleotide sequence ID" value="NZ_CBFHAM010000128.1"/>
</dbReference>
<evidence type="ECO:0000313" key="2">
    <source>
        <dbReference type="Proteomes" id="UP000676386"/>
    </source>
</evidence>
<accession>A0ABS5JCV2</accession>
<protein>
    <submittedName>
        <fullName evidence="1">DUF4259 domain-containing protein</fullName>
    </submittedName>
</protein>
<comment type="caution">
    <text evidence="1">The sequence shown here is derived from an EMBL/GenBank/DDBJ whole genome shotgun (WGS) entry which is preliminary data.</text>
</comment>
<dbReference type="InterPro" id="IPR025355">
    <property type="entry name" value="DUF4259"/>
</dbReference>
<dbReference type="EMBL" id="JAGTXB010000038">
    <property type="protein sequence ID" value="MBS0032447.1"/>
    <property type="molecule type" value="Genomic_DNA"/>
</dbReference>
<proteinExistence type="predicted"/>
<sequence>MGTWNEGSFGNDGAGDWVIDLSRTPTLEFIRETLQASIDNPDNASFNEPAVAAAEVICILDGKIPADYHEVAHNLEPVIGILKQQQISNTLREFAIKCIDMIATDSEMKECWEGAEEWVTEINNLKHRLSN</sequence>
<dbReference type="Proteomes" id="UP000676386">
    <property type="component" value="Unassembled WGS sequence"/>
</dbReference>